<dbReference type="PROSITE" id="PS50882">
    <property type="entry name" value="YTH"/>
    <property type="match status" value="1"/>
</dbReference>
<reference evidence="13" key="2">
    <citation type="submission" date="2023-02" db="EMBL/GenBank/DDBJ databases">
        <authorList>
            <person name="Swenson N.G."/>
            <person name="Wegrzyn J.L."/>
            <person name="Mcevoy S.L."/>
        </authorList>
    </citation>
    <scope>NUCLEOTIDE SEQUENCE</scope>
    <source>
        <strain evidence="13">91603</strain>
        <tissue evidence="13">Leaf</tissue>
    </source>
</reference>
<accession>A0AAD5IHR2</accession>
<comment type="caution">
    <text evidence="13">The sequence shown here is derived from an EMBL/GenBank/DDBJ whole genome shotgun (WGS) entry which is preliminary data.</text>
</comment>
<keyword evidence="14" id="KW-1185">Reference proteome</keyword>
<evidence type="ECO:0000256" key="4">
    <source>
        <dbReference type="ARBA" id="ARBA00022670"/>
    </source>
</evidence>
<dbReference type="FunFam" id="3.10.590.10:FF:000001">
    <property type="entry name" value="YTH domain family 1, isoform CRA_a"/>
    <property type="match status" value="1"/>
</dbReference>
<dbReference type="GO" id="GO:0005737">
    <property type="term" value="C:cytoplasm"/>
    <property type="evidence" value="ECO:0007669"/>
    <property type="project" value="UniProtKB-SubCell"/>
</dbReference>
<dbReference type="Gene3D" id="3.10.590.10">
    <property type="entry name" value="ph1033 like domains"/>
    <property type="match status" value="1"/>
</dbReference>
<comment type="subcellular location">
    <subcellularLocation>
        <location evidence="1">Cytoplasm</location>
    </subcellularLocation>
</comment>
<dbReference type="Gene3D" id="2.40.70.10">
    <property type="entry name" value="Acid Proteases"/>
    <property type="match status" value="2"/>
</dbReference>
<evidence type="ECO:0008006" key="15">
    <source>
        <dbReference type="Google" id="ProtNLM"/>
    </source>
</evidence>
<organism evidence="13 14">
    <name type="scientific">Acer negundo</name>
    <name type="common">Box elder</name>
    <dbReference type="NCBI Taxonomy" id="4023"/>
    <lineage>
        <taxon>Eukaryota</taxon>
        <taxon>Viridiplantae</taxon>
        <taxon>Streptophyta</taxon>
        <taxon>Embryophyta</taxon>
        <taxon>Tracheophyta</taxon>
        <taxon>Spermatophyta</taxon>
        <taxon>Magnoliopsida</taxon>
        <taxon>eudicotyledons</taxon>
        <taxon>Gunneridae</taxon>
        <taxon>Pentapetalae</taxon>
        <taxon>rosids</taxon>
        <taxon>malvids</taxon>
        <taxon>Sapindales</taxon>
        <taxon>Sapindaceae</taxon>
        <taxon>Hippocastanoideae</taxon>
        <taxon>Acereae</taxon>
        <taxon>Acer</taxon>
    </lineage>
</organism>
<dbReference type="FunFam" id="2.40.70.10:FF:000033">
    <property type="entry name" value="Aspartyl protease family protein"/>
    <property type="match status" value="1"/>
</dbReference>
<evidence type="ECO:0000256" key="8">
    <source>
        <dbReference type="ARBA" id="ARBA00023180"/>
    </source>
</evidence>
<evidence type="ECO:0000256" key="7">
    <source>
        <dbReference type="ARBA" id="ARBA00022884"/>
    </source>
</evidence>
<dbReference type="SUPFAM" id="SSF50630">
    <property type="entry name" value="Acid proteases"/>
    <property type="match status" value="1"/>
</dbReference>
<keyword evidence="5" id="KW-0064">Aspartyl protease</keyword>
<feature type="domain" description="Peptidase A1" evidence="12">
    <location>
        <begin position="103"/>
        <end position="462"/>
    </location>
</feature>
<keyword evidence="10" id="KW-0732">Signal</keyword>
<dbReference type="GO" id="GO:0004190">
    <property type="term" value="F:aspartic-type endopeptidase activity"/>
    <property type="evidence" value="ECO:0007669"/>
    <property type="project" value="UniProtKB-KW"/>
</dbReference>
<feature type="domain" description="YTH" evidence="11">
    <location>
        <begin position="837"/>
        <end position="978"/>
    </location>
</feature>
<dbReference type="InterPro" id="IPR007275">
    <property type="entry name" value="YTH_domain"/>
</dbReference>
<keyword evidence="7" id="KW-0694">RNA-binding</keyword>
<keyword evidence="3" id="KW-0963">Cytoplasm</keyword>
<evidence type="ECO:0000256" key="3">
    <source>
        <dbReference type="ARBA" id="ARBA00022490"/>
    </source>
</evidence>
<evidence type="ECO:0000313" key="13">
    <source>
        <dbReference type="EMBL" id="KAI9162436.1"/>
    </source>
</evidence>
<evidence type="ECO:0000256" key="9">
    <source>
        <dbReference type="SAM" id="MobiDB-lite"/>
    </source>
</evidence>
<dbReference type="GO" id="GO:0006508">
    <property type="term" value="P:proteolysis"/>
    <property type="evidence" value="ECO:0007669"/>
    <property type="project" value="UniProtKB-KW"/>
</dbReference>
<reference evidence="13" key="1">
    <citation type="journal article" date="2022" name="Plant J.">
        <title>Strategies of tolerance reflected in two North American maple genomes.</title>
        <authorList>
            <person name="McEvoy S.L."/>
            <person name="Sezen U.U."/>
            <person name="Trouern-Trend A."/>
            <person name="McMahon S.M."/>
            <person name="Schaberg P.G."/>
            <person name="Yang J."/>
            <person name="Wegrzyn J.L."/>
            <person name="Swenson N.G."/>
        </authorList>
    </citation>
    <scope>NUCLEOTIDE SEQUENCE</scope>
    <source>
        <strain evidence="13">91603</strain>
    </source>
</reference>
<dbReference type="InterPro" id="IPR033121">
    <property type="entry name" value="PEPTIDASE_A1"/>
</dbReference>
<name>A0AAD5IHR2_ACENE</name>
<dbReference type="GO" id="GO:0003729">
    <property type="term" value="F:mRNA binding"/>
    <property type="evidence" value="ECO:0007669"/>
    <property type="project" value="TreeGrafter"/>
</dbReference>
<dbReference type="Pfam" id="PF14541">
    <property type="entry name" value="TAXi_C"/>
    <property type="match status" value="1"/>
</dbReference>
<feature type="chain" id="PRO_5041977115" description="YTH domain-containing protein" evidence="10">
    <location>
        <begin position="24"/>
        <end position="1043"/>
    </location>
</feature>
<dbReference type="InterPro" id="IPR032799">
    <property type="entry name" value="TAXi_C"/>
</dbReference>
<dbReference type="InterPro" id="IPR045168">
    <property type="entry name" value="YTH_prot"/>
</dbReference>
<dbReference type="EMBL" id="JAJSOW010000106">
    <property type="protein sequence ID" value="KAI9162436.1"/>
    <property type="molecule type" value="Genomic_DNA"/>
</dbReference>
<comment type="similarity">
    <text evidence="2">Belongs to the peptidase A1 family.</text>
</comment>
<gene>
    <name evidence="13" type="ORF">LWI28_027338</name>
</gene>
<feature type="compositionally biased region" description="Polar residues" evidence="9">
    <location>
        <begin position="768"/>
        <end position="781"/>
    </location>
</feature>
<evidence type="ECO:0000313" key="14">
    <source>
        <dbReference type="Proteomes" id="UP001064489"/>
    </source>
</evidence>
<keyword evidence="8" id="KW-0325">Glycoprotein</keyword>
<dbReference type="Proteomes" id="UP001064489">
    <property type="component" value="Chromosome 2"/>
</dbReference>
<proteinExistence type="inferred from homology"/>
<keyword evidence="6" id="KW-0378">Hydrolase</keyword>
<feature type="signal peptide" evidence="10">
    <location>
        <begin position="1"/>
        <end position="23"/>
    </location>
</feature>
<dbReference type="InterPro" id="IPR032861">
    <property type="entry name" value="TAXi_N"/>
</dbReference>
<sequence length="1043" mass="115789">MMKRVLLILFLISTLQYQASVVAFSDPARIELLHRHSPKLNKNGNARPKTQLERIKELVHIDMTRQKMISHKRRQAYESETSINNTFVEMPLHAGRDYGTGQYFVQFKVGTPPQKVTLIVDTSTELTWVNCRYPCGRNCNKKNTTTQPQSQRRVFKADLSSSFKTLPCLSQMCKVDLMNLFSLARCPTPLNPCAYDYRYVDGSAALGIFADETVTLGLANHRKMKLKNVLIGCSSSFQGQSFANADGVVGLAYHKYSFANKAFEKFGGKFSYCLVDHLRHKNVSNYLKFGASKNETGKLRYTKLELGLLSPFYAVNVMGISIGGVMLKIPFTVWDAKSGGGTVVDSGTSLTFLTEAAYKPVMAALELFVSKFERLNLNGLPMEYCFNSTGFEDWLVPKLVFHFADGARFEPHTKSYVIDVADGVKCLGFVSQSWPGSSSIGNIMQQNNLWEFDLGNSKLVKLEEKGGGFYCGDLWCHTHISASPHLPLQPTEEMMNNLKVDPSTQLPNSDKVLSKEGSPSDATSCVSSAGDAAGSVKESDDVDHESASTDQASTYSAAPSFGYYYPGYYGSSGEADNHGYYVANDGMELQYPAIQADNGAFMYVLPAFQPGYNSYCPYLPVAAFGVDGQYLGQQPYSPSPMIQPPIASPGYYPNPLSYGELVPSAYPWDPSFYAGDALFGNSYNGVPETPGSKYNISSASRHGMHNQLKSTSKALQHGPTFQSDALGKNYLAKFPLYNQGKGGVLYPNNQAKANTRGWDGIEKPKTKGQVNSISDFSSLGEQNYGPRTTIDKGSFSSGGNAAAPLAIDGNGKTNSINSLIRKDQYNLSDFPDKYDQAFFFVIKSYSEDDIHKSIKYNVWASTPNGNKRLDSAYEDAQDKMAAKGSKCPVFLFFSVNASGQFCGVAEMIGRVDFNRNMNFWQQDKWNGYFPVKWHIIKDVPNPQLRHIILENNDNKPVTNSRDTQEVRFPQGTEMLNIFKNYASKTSILDDFEFYESRQKVMQEKRIRPSMPNFDLIQKADELTSGLQSVVVSAAKKVEEPCKE</sequence>
<dbReference type="GO" id="GO:0061157">
    <property type="term" value="P:mRNA destabilization"/>
    <property type="evidence" value="ECO:0007669"/>
    <property type="project" value="TreeGrafter"/>
</dbReference>
<evidence type="ECO:0000256" key="1">
    <source>
        <dbReference type="ARBA" id="ARBA00004496"/>
    </source>
</evidence>
<dbReference type="InterPro" id="IPR034161">
    <property type="entry name" value="Pepsin-like_plant"/>
</dbReference>
<dbReference type="CDD" id="cd05476">
    <property type="entry name" value="pepsin_A_like_plant"/>
    <property type="match status" value="1"/>
</dbReference>
<evidence type="ECO:0000256" key="5">
    <source>
        <dbReference type="ARBA" id="ARBA00022750"/>
    </source>
</evidence>
<keyword evidence="4" id="KW-0645">Protease</keyword>
<evidence type="ECO:0000259" key="11">
    <source>
        <dbReference type="PROSITE" id="PS50882"/>
    </source>
</evidence>
<evidence type="ECO:0000256" key="10">
    <source>
        <dbReference type="SAM" id="SignalP"/>
    </source>
</evidence>
<dbReference type="CDD" id="cd21134">
    <property type="entry name" value="YTH"/>
    <property type="match status" value="1"/>
</dbReference>
<dbReference type="InterPro" id="IPR021109">
    <property type="entry name" value="Peptidase_aspartic_dom_sf"/>
</dbReference>
<dbReference type="PROSITE" id="PS51767">
    <property type="entry name" value="PEPTIDASE_A1"/>
    <property type="match status" value="1"/>
</dbReference>
<protein>
    <recommendedName>
        <fullName evidence="15">YTH domain-containing protein</fullName>
    </recommendedName>
</protein>
<dbReference type="Pfam" id="PF14543">
    <property type="entry name" value="TAXi_N"/>
    <property type="match status" value="1"/>
</dbReference>
<dbReference type="PANTHER" id="PTHR12357:SF127">
    <property type="entry name" value="YTH DOMAIN-CONTAINING FAMILY PROTEIN"/>
    <property type="match status" value="1"/>
</dbReference>
<evidence type="ECO:0000256" key="6">
    <source>
        <dbReference type="ARBA" id="ARBA00022801"/>
    </source>
</evidence>
<dbReference type="AlphaFoldDB" id="A0AAD5IHR2"/>
<dbReference type="Pfam" id="PF04146">
    <property type="entry name" value="YTH"/>
    <property type="match status" value="1"/>
</dbReference>
<dbReference type="PANTHER" id="PTHR12357">
    <property type="entry name" value="YTH YT521-B HOMOLOGY DOMAIN-CONTAINING"/>
    <property type="match status" value="1"/>
</dbReference>
<evidence type="ECO:0000259" key="12">
    <source>
        <dbReference type="PROSITE" id="PS51767"/>
    </source>
</evidence>
<feature type="region of interest" description="Disordered" evidence="9">
    <location>
        <begin position="755"/>
        <end position="796"/>
    </location>
</feature>
<feature type="region of interest" description="Disordered" evidence="9">
    <location>
        <begin position="499"/>
        <end position="551"/>
    </location>
</feature>
<evidence type="ECO:0000256" key="2">
    <source>
        <dbReference type="ARBA" id="ARBA00007447"/>
    </source>
</evidence>